<keyword evidence="2" id="KW-0663">Pyridoxal phosphate</keyword>
<evidence type="ECO:0000313" key="4">
    <source>
        <dbReference type="EMBL" id="ELP63869.1"/>
    </source>
</evidence>
<dbReference type="Gene3D" id="3.90.1150.10">
    <property type="entry name" value="Aspartate Aminotransferase, domain 1"/>
    <property type="match status" value="1"/>
</dbReference>
<evidence type="ECO:0000256" key="2">
    <source>
        <dbReference type="ARBA" id="ARBA00022898"/>
    </source>
</evidence>
<dbReference type="InterPro" id="IPR051798">
    <property type="entry name" value="Class-II_PLP-Dep_Aminotrans"/>
</dbReference>
<dbReference type="InterPro" id="IPR015422">
    <property type="entry name" value="PyrdxlP-dep_Trfase_small"/>
</dbReference>
<reference evidence="4 5" key="1">
    <citation type="journal article" date="2011" name="Plasmid">
        <title>Streptomyces turgidiscabies Car8 contains a modular pathogenicity island that shares virulence genes with other actinobacterial plant pathogens.</title>
        <authorList>
            <person name="Huguet-Tapia J.C."/>
            <person name="Badger J.H."/>
            <person name="Loria R."/>
            <person name="Pettis G.S."/>
        </authorList>
    </citation>
    <scope>NUCLEOTIDE SEQUENCE [LARGE SCALE GENOMIC DNA]</scope>
    <source>
        <strain evidence="4 5">Car8</strain>
    </source>
</reference>
<gene>
    <name evidence="4" type="ORF">STRTUCAR8_09324</name>
</gene>
<protein>
    <submittedName>
        <fullName evidence="4">Uncharacterized protein</fullName>
    </submittedName>
</protein>
<name>L7EYA6_STRT8</name>
<keyword evidence="5" id="KW-1185">Reference proteome</keyword>
<proteinExistence type="predicted"/>
<sequence length="116" mass="12813">SAGARGGELVNPLEELSLGQLRRRRSMKWRTYPADVLPLWVAEMDVPLAPAVADALHEAVETGDTGESRRNRVRRVAGRFRRASLEVARRGRRPGRPDPGRDDGRGPGTAADHRAR</sequence>
<dbReference type="PANTHER" id="PTHR43525:SF2">
    <property type="entry name" value="CYSTATHIONINE BETA-LYASE-RELATED"/>
    <property type="match status" value="1"/>
</dbReference>
<dbReference type="AlphaFoldDB" id="L7EYA6"/>
<feature type="region of interest" description="Disordered" evidence="3">
    <location>
        <begin position="84"/>
        <end position="116"/>
    </location>
</feature>
<dbReference type="Proteomes" id="UP000010931">
    <property type="component" value="Unassembled WGS sequence"/>
</dbReference>
<evidence type="ECO:0000313" key="5">
    <source>
        <dbReference type="Proteomes" id="UP000010931"/>
    </source>
</evidence>
<comment type="caution">
    <text evidence="4">The sequence shown here is derived from an EMBL/GenBank/DDBJ whole genome shotgun (WGS) entry which is preliminary data.</text>
</comment>
<dbReference type="PANTHER" id="PTHR43525">
    <property type="entry name" value="PROTEIN MALY"/>
    <property type="match status" value="1"/>
</dbReference>
<dbReference type="EMBL" id="AEJB01000496">
    <property type="protein sequence ID" value="ELP63869.1"/>
    <property type="molecule type" value="Genomic_DNA"/>
</dbReference>
<comment type="cofactor">
    <cofactor evidence="1">
        <name>pyridoxal 5'-phosphate</name>
        <dbReference type="ChEBI" id="CHEBI:597326"/>
    </cofactor>
</comment>
<accession>L7EYA6</accession>
<feature type="non-terminal residue" evidence="4">
    <location>
        <position position="1"/>
    </location>
</feature>
<evidence type="ECO:0000256" key="3">
    <source>
        <dbReference type="SAM" id="MobiDB-lite"/>
    </source>
</evidence>
<organism evidence="4 5">
    <name type="scientific">Streptomyces turgidiscabies (strain Car8)</name>
    <dbReference type="NCBI Taxonomy" id="698760"/>
    <lineage>
        <taxon>Bacteria</taxon>
        <taxon>Bacillati</taxon>
        <taxon>Actinomycetota</taxon>
        <taxon>Actinomycetes</taxon>
        <taxon>Kitasatosporales</taxon>
        <taxon>Streptomycetaceae</taxon>
        <taxon>Streptomyces</taxon>
    </lineage>
</organism>
<evidence type="ECO:0000256" key="1">
    <source>
        <dbReference type="ARBA" id="ARBA00001933"/>
    </source>
</evidence>